<evidence type="ECO:0000259" key="1">
    <source>
        <dbReference type="Pfam" id="PF00668"/>
    </source>
</evidence>
<accession>A0ABT4GZV6</accession>
<dbReference type="Gene3D" id="3.30.559.30">
    <property type="entry name" value="Nonribosomal peptide synthetase, condensation domain"/>
    <property type="match status" value="1"/>
</dbReference>
<dbReference type="Proteomes" id="UP001527181">
    <property type="component" value="Unassembled WGS sequence"/>
</dbReference>
<dbReference type="RefSeq" id="WP_268599838.1">
    <property type="nucleotide sequence ID" value="NZ_JAMDNP010000024.1"/>
</dbReference>
<dbReference type="Pfam" id="PF00668">
    <property type="entry name" value="Condensation"/>
    <property type="match status" value="1"/>
</dbReference>
<sequence length="189" mass="21589">MELNKQVQELGVQVTGDLLERLNKAYRTDFLDILLAALALTIRDWTREANTLISLISQERDGLFHAMDVSRTVGCFSSQFPVVLKAYDDLGDTIKHTKDMLRKIPNQGRFYGVFKYLSSEDFHDVTPEISFKYVGRSDQAARENGFEIINHGFNDHSSSYLASIHSLDMEAILIADQIMISISYRQDEF</sequence>
<dbReference type="PANTHER" id="PTHR45398:SF1">
    <property type="entry name" value="ENZYME, PUTATIVE (JCVI)-RELATED"/>
    <property type="match status" value="1"/>
</dbReference>
<evidence type="ECO:0000313" key="3">
    <source>
        <dbReference type="Proteomes" id="UP001527181"/>
    </source>
</evidence>
<reference evidence="2 3" key="1">
    <citation type="submission" date="2022-05" db="EMBL/GenBank/DDBJ databases">
        <title>Genome Sequencing of Bee-Associated Microbes.</title>
        <authorList>
            <person name="Dunlap C."/>
        </authorList>
    </citation>
    <scope>NUCLEOTIDE SEQUENCE [LARGE SCALE GENOMIC DNA]</scope>
    <source>
        <strain evidence="2 3">NRRL B-04010</strain>
    </source>
</reference>
<feature type="domain" description="Condensation" evidence="1">
    <location>
        <begin position="14"/>
        <end position="189"/>
    </location>
</feature>
<dbReference type="InterPro" id="IPR001242">
    <property type="entry name" value="Condensation_dom"/>
</dbReference>
<evidence type="ECO:0000313" key="2">
    <source>
        <dbReference type="EMBL" id="MCY9761937.1"/>
    </source>
</evidence>
<dbReference type="EMBL" id="JAMDNP010000024">
    <property type="protein sequence ID" value="MCY9761937.1"/>
    <property type="molecule type" value="Genomic_DNA"/>
</dbReference>
<organism evidence="2 3">
    <name type="scientific">Paenibacillus alvei</name>
    <name type="common">Bacillus alvei</name>
    <dbReference type="NCBI Taxonomy" id="44250"/>
    <lineage>
        <taxon>Bacteria</taxon>
        <taxon>Bacillati</taxon>
        <taxon>Bacillota</taxon>
        <taxon>Bacilli</taxon>
        <taxon>Bacillales</taxon>
        <taxon>Paenibacillaceae</taxon>
        <taxon>Paenibacillus</taxon>
    </lineage>
</organism>
<comment type="caution">
    <text evidence="2">The sequence shown here is derived from an EMBL/GenBank/DDBJ whole genome shotgun (WGS) entry which is preliminary data.</text>
</comment>
<keyword evidence="3" id="KW-1185">Reference proteome</keyword>
<dbReference type="SUPFAM" id="SSF52777">
    <property type="entry name" value="CoA-dependent acyltransferases"/>
    <property type="match status" value="1"/>
</dbReference>
<gene>
    <name evidence="2" type="ORF">M5X12_15295</name>
</gene>
<name>A0ABT4GZV6_PAEAL</name>
<proteinExistence type="predicted"/>
<dbReference type="PANTHER" id="PTHR45398">
    <property type="match status" value="1"/>
</dbReference>
<protein>
    <submittedName>
        <fullName evidence="2">Condensation domain-containing protein</fullName>
    </submittedName>
</protein>